<dbReference type="EMBL" id="QRAS01000001">
    <property type="protein sequence ID" value="RDL12114.1"/>
    <property type="molecule type" value="Genomic_DNA"/>
</dbReference>
<dbReference type="Proteomes" id="UP000254912">
    <property type="component" value="Unassembled WGS sequence"/>
</dbReference>
<protein>
    <submittedName>
        <fullName evidence="1">Uncharacterized protein</fullName>
    </submittedName>
</protein>
<dbReference type="KEGG" id="wso:WSWS_00914"/>
<gene>
    <name evidence="1" type="ORF">DFP99_0543</name>
</gene>
<accession>A0A288QN08</accession>
<name>A0A288QN08_9LACO</name>
<dbReference type="RefSeq" id="WP_070230165.1">
    <property type="nucleotide sequence ID" value="NZ_BJYO01000002.1"/>
</dbReference>
<comment type="caution">
    <text evidence="1">The sequence shown here is derived from an EMBL/GenBank/DDBJ whole genome shotgun (WGS) entry which is preliminary data.</text>
</comment>
<dbReference type="AlphaFoldDB" id="A0A288QN08"/>
<sequence length="82" mass="9377">MYQLIDTFMDHLKRPTPLFLLQSATYVVIFVLLIIELTTDWLHGSPNQYIAVGVVAVLFALIGYKKKQLQAKINQTKDALKK</sequence>
<evidence type="ECO:0000313" key="1">
    <source>
        <dbReference type="EMBL" id="RDL12114.1"/>
    </source>
</evidence>
<proteinExistence type="predicted"/>
<keyword evidence="2" id="KW-1185">Reference proteome</keyword>
<dbReference type="GeneID" id="94546111"/>
<reference evidence="1 2" key="1">
    <citation type="submission" date="2018-07" db="EMBL/GenBank/DDBJ databases">
        <title>Genomic Encyclopedia of Type Strains, Phase III (KMG-III): the genomes of soil and plant-associated and newly described type strains.</title>
        <authorList>
            <person name="Whitman W."/>
        </authorList>
    </citation>
    <scope>NUCLEOTIDE SEQUENCE [LARGE SCALE GENOMIC DNA]</scope>
    <source>
        <strain evidence="1 2">CECT 7031</strain>
    </source>
</reference>
<organism evidence="1 2">
    <name type="scientific">Weissella soli</name>
    <dbReference type="NCBI Taxonomy" id="155866"/>
    <lineage>
        <taxon>Bacteria</taxon>
        <taxon>Bacillati</taxon>
        <taxon>Bacillota</taxon>
        <taxon>Bacilli</taxon>
        <taxon>Lactobacillales</taxon>
        <taxon>Lactobacillaceae</taxon>
        <taxon>Weissella</taxon>
    </lineage>
</organism>
<evidence type="ECO:0000313" key="2">
    <source>
        <dbReference type="Proteomes" id="UP000254912"/>
    </source>
</evidence>